<dbReference type="Proteomes" id="UP000051529">
    <property type="component" value="Unassembled WGS sequence"/>
</dbReference>
<reference evidence="2 3" key="1">
    <citation type="journal article" date="2015" name="Genome Announc.">
        <title>Expanding the biotechnology potential of lactobacilli through comparative genomics of 213 strains and associated genera.</title>
        <authorList>
            <person name="Sun Z."/>
            <person name="Harris H.M."/>
            <person name="McCann A."/>
            <person name="Guo C."/>
            <person name="Argimon S."/>
            <person name="Zhang W."/>
            <person name="Yang X."/>
            <person name="Jeffery I.B."/>
            <person name="Cooney J.C."/>
            <person name="Kagawa T.F."/>
            <person name="Liu W."/>
            <person name="Song Y."/>
            <person name="Salvetti E."/>
            <person name="Wrobel A."/>
            <person name="Rasinkangas P."/>
            <person name="Parkhill J."/>
            <person name="Rea M.C."/>
            <person name="O'Sullivan O."/>
            <person name="Ritari J."/>
            <person name="Douillard F.P."/>
            <person name="Paul Ross R."/>
            <person name="Yang R."/>
            <person name="Briner A.E."/>
            <person name="Felis G.E."/>
            <person name="de Vos W.M."/>
            <person name="Barrangou R."/>
            <person name="Klaenhammer T.R."/>
            <person name="Caufield P.W."/>
            <person name="Cui Y."/>
            <person name="Zhang H."/>
            <person name="O'Toole P.W."/>
        </authorList>
    </citation>
    <scope>NUCLEOTIDE SEQUENCE [LARGE SCALE GENOMIC DNA]</scope>
    <source>
        <strain evidence="2 3">DSM 16698</strain>
    </source>
</reference>
<proteinExistence type="predicted"/>
<protein>
    <submittedName>
        <fullName evidence="2">Uncharacterized protein</fullName>
    </submittedName>
</protein>
<keyword evidence="1" id="KW-0812">Transmembrane</keyword>
<dbReference type="RefSeq" id="WP_156405834.1">
    <property type="nucleotide sequence ID" value="NZ_JQBQ01000095.1"/>
</dbReference>
<gene>
    <name evidence="2" type="ORF">IV44_GL001999</name>
</gene>
<comment type="caution">
    <text evidence="2">The sequence shown here is derived from an EMBL/GenBank/DDBJ whole genome shotgun (WGS) entry which is preliminary data.</text>
</comment>
<keyword evidence="1" id="KW-1133">Transmembrane helix</keyword>
<dbReference type="AlphaFoldDB" id="A0A0R2K8M4"/>
<name>A0A0R2K8M4_LACAM</name>
<dbReference type="PATRIC" id="fig|695563.3.peg.2082"/>
<sequence length="301" mass="34654">MVFGKNNMMGKRGEVKPNKNIVSVVGTNQGDKTASYKMLGVCYSEEIPTILENGKFKSKMKQPKIYINNKLEKNHFDEIKKGCMSSVYKLKFQEIPPKFCIVFLELPSHLIFQNVVIKSEKHEEDKRKSKSKSKVMEWIARISLFLGLLILVVTSIIYLPQNNTVAVNNIKYVVKSKNNFRFNNYSDKAANIYIKPDKGYIYEGEYDKNRFIICKADFWVKSGSPIIMTSTHCIIKFKNNSTKTVELQGLQSALNKDNFVKENVYFILKSDYKLSSIHKMKFCISTSKKEASNISIISKNR</sequence>
<keyword evidence="1" id="KW-0472">Membrane</keyword>
<evidence type="ECO:0000313" key="3">
    <source>
        <dbReference type="Proteomes" id="UP000051529"/>
    </source>
</evidence>
<evidence type="ECO:0000256" key="1">
    <source>
        <dbReference type="SAM" id="Phobius"/>
    </source>
</evidence>
<organism evidence="2 3">
    <name type="scientific">Lactobacillus amylovorus subsp. animalium DSM 16698</name>
    <dbReference type="NCBI Taxonomy" id="695563"/>
    <lineage>
        <taxon>Bacteria</taxon>
        <taxon>Bacillati</taxon>
        <taxon>Bacillota</taxon>
        <taxon>Bacilli</taxon>
        <taxon>Lactobacillales</taxon>
        <taxon>Lactobacillaceae</taxon>
        <taxon>Lactobacillus</taxon>
        <taxon>Lactobacillus amylovorus subsp. animalium</taxon>
    </lineage>
</organism>
<feature type="transmembrane region" description="Helical" evidence="1">
    <location>
        <begin position="138"/>
        <end position="159"/>
    </location>
</feature>
<dbReference type="EMBL" id="JQBQ01000095">
    <property type="protein sequence ID" value="KRN82839.1"/>
    <property type="molecule type" value="Genomic_DNA"/>
</dbReference>
<accession>A0A0R2K8M4</accession>
<evidence type="ECO:0000313" key="2">
    <source>
        <dbReference type="EMBL" id="KRN82839.1"/>
    </source>
</evidence>